<name>A0ABN3A3D1_9ACTN</name>
<comment type="caution">
    <text evidence="1">The sequence shown here is derived from an EMBL/GenBank/DDBJ whole genome shotgun (WGS) entry which is preliminary data.</text>
</comment>
<dbReference type="EMBL" id="BAAANT010000037">
    <property type="protein sequence ID" value="GAA2153125.1"/>
    <property type="molecule type" value="Genomic_DNA"/>
</dbReference>
<sequence>MAFGDTALMLNACGCWTSVRTSALQAIMCGAGGAEQTRFAWACVVAVVVAPAGTAAISPADTRAVTDTVAVTALPSPRRSAVEEVNNEQPSHGG</sequence>
<evidence type="ECO:0000313" key="1">
    <source>
        <dbReference type="EMBL" id="GAA2153125.1"/>
    </source>
</evidence>
<keyword evidence="2" id="KW-1185">Reference proteome</keyword>
<gene>
    <name evidence="1" type="ORF">GCM10009760_50510</name>
</gene>
<accession>A0ABN3A3D1</accession>
<proteinExistence type="predicted"/>
<evidence type="ECO:0000313" key="2">
    <source>
        <dbReference type="Proteomes" id="UP001422759"/>
    </source>
</evidence>
<protein>
    <recommendedName>
        <fullName evidence="3">Secreted protein</fullName>
    </recommendedName>
</protein>
<dbReference type="Proteomes" id="UP001422759">
    <property type="component" value="Unassembled WGS sequence"/>
</dbReference>
<reference evidence="1 2" key="1">
    <citation type="journal article" date="2019" name="Int. J. Syst. Evol. Microbiol.">
        <title>The Global Catalogue of Microorganisms (GCM) 10K type strain sequencing project: providing services to taxonomists for standard genome sequencing and annotation.</title>
        <authorList>
            <consortium name="The Broad Institute Genomics Platform"/>
            <consortium name="The Broad Institute Genome Sequencing Center for Infectious Disease"/>
            <person name="Wu L."/>
            <person name="Ma J."/>
        </authorList>
    </citation>
    <scope>NUCLEOTIDE SEQUENCE [LARGE SCALE GENOMIC DNA]</scope>
    <source>
        <strain evidence="1 2">JCM 14560</strain>
    </source>
</reference>
<evidence type="ECO:0008006" key="3">
    <source>
        <dbReference type="Google" id="ProtNLM"/>
    </source>
</evidence>
<organism evidence="1 2">
    <name type="scientific">Kitasatospora kazusensis</name>
    <dbReference type="NCBI Taxonomy" id="407974"/>
    <lineage>
        <taxon>Bacteria</taxon>
        <taxon>Bacillati</taxon>
        <taxon>Actinomycetota</taxon>
        <taxon>Actinomycetes</taxon>
        <taxon>Kitasatosporales</taxon>
        <taxon>Streptomycetaceae</taxon>
        <taxon>Kitasatospora</taxon>
    </lineage>
</organism>